<reference evidence="3" key="1">
    <citation type="submission" date="2018-06" db="EMBL/GenBank/DDBJ databases">
        <authorList>
            <person name="Zhirakovskaya E."/>
        </authorList>
    </citation>
    <scope>NUCLEOTIDE SEQUENCE</scope>
</reference>
<dbReference type="SUPFAM" id="SSF55874">
    <property type="entry name" value="ATPase domain of HSP90 chaperone/DNA topoisomerase II/histidine kinase"/>
    <property type="match status" value="1"/>
</dbReference>
<dbReference type="SMART" id="SM00331">
    <property type="entry name" value="PP2C_SIG"/>
    <property type="match status" value="1"/>
</dbReference>
<evidence type="ECO:0000313" key="3">
    <source>
        <dbReference type="EMBL" id="VAW33525.1"/>
    </source>
</evidence>
<dbReference type="InterPro" id="IPR036457">
    <property type="entry name" value="PPM-type-like_dom_sf"/>
</dbReference>
<dbReference type="InterPro" id="IPR036890">
    <property type="entry name" value="HATPase_C_sf"/>
</dbReference>
<dbReference type="GO" id="GO:0000160">
    <property type="term" value="P:phosphorelay signal transduction system"/>
    <property type="evidence" value="ECO:0007669"/>
    <property type="project" value="InterPro"/>
</dbReference>
<dbReference type="CDD" id="cd16936">
    <property type="entry name" value="HATPase_RsbW-like"/>
    <property type="match status" value="1"/>
</dbReference>
<organism evidence="3">
    <name type="scientific">hydrothermal vent metagenome</name>
    <dbReference type="NCBI Taxonomy" id="652676"/>
    <lineage>
        <taxon>unclassified sequences</taxon>
        <taxon>metagenomes</taxon>
        <taxon>ecological metagenomes</taxon>
    </lineage>
</organism>
<dbReference type="InterPro" id="IPR011006">
    <property type="entry name" value="CheY-like_superfamily"/>
</dbReference>
<dbReference type="SUPFAM" id="SSF52172">
    <property type="entry name" value="CheY-like"/>
    <property type="match status" value="1"/>
</dbReference>
<evidence type="ECO:0000259" key="2">
    <source>
        <dbReference type="PROSITE" id="PS50110"/>
    </source>
</evidence>
<dbReference type="Gene3D" id="3.30.565.10">
    <property type="entry name" value="Histidine kinase-like ATPase, C-terminal domain"/>
    <property type="match status" value="1"/>
</dbReference>
<gene>
    <name evidence="3" type="ORF">MNBD_DELTA03-757</name>
</gene>
<dbReference type="PROSITE" id="PS50110">
    <property type="entry name" value="RESPONSE_REGULATORY"/>
    <property type="match status" value="1"/>
</dbReference>
<keyword evidence="1" id="KW-0597">Phosphoprotein</keyword>
<dbReference type="InterPro" id="IPR001932">
    <property type="entry name" value="PPM-type_phosphatase-like_dom"/>
</dbReference>
<dbReference type="Pfam" id="PF13581">
    <property type="entry name" value="HATPase_c_2"/>
    <property type="match status" value="1"/>
</dbReference>
<dbReference type="Pfam" id="PF07228">
    <property type="entry name" value="SpoIIE"/>
    <property type="match status" value="1"/>
</dbReference>
<dbReference type="PANTHER" id="PTHR44591">
    <property type="entry name" value="STRESS RESPONSE REGULATOR PROTEIN 1"/>
    <property type="match status" value="1"/>
</dbReference>
<name>A0A3B0UR22_9ZZZZ</name>
<dbReference type="SMART" id="SM00448">
    <property type="entry name" value="REC"/>
    <property type="match status" value="1"/>
</dbReference>
<dbReference type="Gene3D" id="3.60.40.10">
    <property type="entry name" value="PPM-type phosphatase domain"/>
    <property type="match status" value="1"/>
</dbReference>
<dbReference type="Pfam" id="PF00072">
    <property type="entry name" value="Response_reg"/>
    <property type="match status" value="1"/>
</dbReference>
<proteinExistence type="predicted"/>
<dbReference type="InterPro" id="IPR003594">
    <property type="entry name" value="HATPase_dom"/>
</dbReference>
<protein>
    <recommendedName>
        <fullName evidence="2">Response regulatory domain-containing protein</fullName>
    </recommendedName>
</protein>
<feature type="domain" description="Response regulatory" evidence="2">
    <location>
        <begin position="8"/>
        <end position="122"/>
    </location>
</feature>
<sequence length="535" mass="59311">MNFARKIEILLVDDSNINLALMKEALSDYKTMAVDNGLDALLAAAELRPGLILLDIQMPIMDGYEVCRKLKAAGKTRDIPIIFITGLIDPDDVARGFKAGAVDYVAKPFDFTEVRARIKTQLALSKARFELMEQNRILAQKVREQQIDAALASRIIRFINGGCPRYIDISDNLSLFIRSLRVPCHLEGGDHYLLRTMGDFPAEQRTIISLKDQSGHSVNCMLRSIVTDLLHNSLLDDMPGADCANIFGQLNERICRSNFFAGDDFCTAVSAEIEHSSLKLRHVSAGHPPIILIRGQEVRGLSDGELNNLPLAVVPGVEYQAGEVQLQPGDKLIFYTDGLNSLGQQGLPLRLPELLALVSEIVKGRAAMPVNNLLRDLLQRLWGDEGSRRREDLDDDLSLLLIEIEDSSRAAVQELRPADFGNIDELVNVVRSQLPAGVRGSCQQMALSEAVLNAWHHGSSENPTRPILLRCWQGNDWNMEITDSGPGFDPDKIPDPVEPAKISNLTGRGIFAMRKFCSSVRWRDGGRKVVLSFKN</sequence>
<dbReference type="SUPFAM" id="SSF81606">
    <property type="entry name" value="PP2C-like"/>
    <property type="match status" value="1"/>
</dbReference>
<dbReference type="InterPro" id="IPR001789">
    <property type="entry name" value="Sig_transdc_resp-reg_receiver"/>
</dbReference>
<dbReference type="InterPro" id="IPR050595">
    <property type="entry name" value="Bact_response_regulator"/>
</dbReference>
<dbReference type="Gene3D" id="3.40.50.2300">
    <property type="match status" value="1"/>
</dbReference>
<evidence type="ECO:0000256" key="1">
    <source>
        <dbReference type="ARBA" id="ARBA00022553"/>
    </source>
</evidence>
<dbReference type="PANTHER" id="PTHR44591:SF3">
    <property type="entry name" value="RESPONSE REGULATORY DOMAIN-CONTAINING PROTEIN"/>
    <property type="match status" value="1"/>
</dbReference>
<dbReference type="AlphaFoldDB" id="A0A3B0UR22"/>
<accession>A0A3B0UR22</accession>
<dbReference type="EMBL" id="UOEX01000040">
    <property type="protein sequence ID" value="VAW33525.1"/>
    <property type="molecule type" value="Genomic_DNA"/>
</dbReference>